<organism evidence="3 4">
    <name type="scientific">Bucco capensis</name>
    <name type="common">collared puffbird</name>
    <dbReference type="NCBI Taxonomy" id="135168"/>
    <lineage>
        <taxon>Eukaryota</taxon>
        <taxon>Metazoa</taxon>
        <taxon>Chordata</taxon>
        <taxon>Craniata</taxon>
        <taxon>Vertebrata</taxon>
        <taxon>Euteleostomi</taxon>
        <taxon>Archelosauria</taxon>
        <taxon>Archosauria</taxon>
        <taxon>Dinosauria</taxon>
        <taxon>Saurischia</taxon>
        <taxon>Theropoda</taxon>
        <taxon>Coelurosauria</taxon>
        <taxon>Aves</taxon>
        <taxon>Neognathae</taxon>
        <taxon>Neoaves</taxon>
        <taxon>Telluraves</taxon>
        <taxon>Coraciimorphae</taxon>
        <taxon>Piciformes</taxon>
        <taxon>Bucconidae</taxon>
        <taxon>Bucco</taxon>
    </lineage>
</organism>
<dbReference type="SUPFAM" id="SSF48371">
    <property type="entry name" value="ARM repeat"/>
    <property type="match status" value="1"/>
</dbReference>
<dbReference type="GO" id="GO:0034472">
    <property type="term" value="P:snRNA 3'-end processing"/>
    <property type="evidence" value="ECO:0007669"/>
    <property type="project" value="TreeGrafter"/>
</dbReference>
<feature type="domain" description="Integrator complex subunit 5 N-terminal" evidence="1">
    <location>
        <begin position="21"/>
        <end position="229"/>
    </location>
</feature>
<evidence type="ECO:0000259" key="1">
    <source>
        <dbReference type="Pfam" id="PF14837"/>
    </source>
</evidence>
<protein>
    <submittedName>
        <fullName evidence="3">INT5 protein</fullName>
    </submittedName>
</protein>
<dbReference type="InterPro" id="IPR040316">
    <property type="entry name" value="INTS5"/>
</dbReference>
<comment type="caution">
    <text evidence="3">The sequence shown here is derived from an EMBL/GenBank/DDBJ whole genome shotgun (WGS) entry which is preliminary data.</text>
</comment>
<name>A0A7K9HK71_9PICI</name>
<evidence type="ECO:0000313" key="3">
    <source>
        <dbReference type="EMBL" id="NXH13425.1"/>
    </source>
</evidence>
<feature type="non-terminal residue" evidence="3">
    <location>
        <position position="1"/>
    </location>
</feature>
<dbReference type="AlphaFoldDB" id="A0A7K9HK71"/>
<dbReference type="Proteomes" id="UP000534107">
    <property type="component" value="Unassembled WGS sequence"/>
</dbReference>
<feature type="non-terminal residue" evidence="3">
    <location>
        <position position="983"/>
    </location>
</feature>
<proteinExistence type="predicted"/>
<evidence type="ECO:0000313" key="4">
    <source>
        <dbReference type="Proteomes" id="UP000534107"/>
    </source>
</evidence>
<accession>A0A7K9HK71</accession>
<dbReference type="PANTHER" id="PTHR31697">
    <property type="entry name" value="INTEGRATOR COMPLEX SUBUNIT 5"/>
    <property type="match status" value="1"/>
</dbReference>
<dbReference type="InterPro" id="IPR029444">
    <property type="entry name" value="INTS5_C"/>
</dbReference>
<dbReference type="EMBL" id="VWZO01007007">
    <property type="protein sequence ID" value="NXH13425.1"/>
    <property type="molecule type" value="Genomic_DNA"/>
</dbReference>
<sequence length="983" mass="105147">MSALCEPPAAASPPRPPLSAQELGQEVKAFLSGLDPLQGTQLSPQAHARCALLLLRCLPPARHAALEHLRGVFDEQVCSHLLAREAGGGPGPSGALEEVVEEVQKVLEDFVKAKPKAWAPVVSAWSIELMGQLSSKYAGRHGVPHAAASLNELLQLWMACKATRTLMEIYTQCLAAMIGGCPDACVDALLDTSVQHSPHFDWVVAHIGSSFPNTIISRVLSCGLKDFCAHGAAPGGGGGGAAGGATGELLFPPNPDKRVPKIASVVGILGHLASRHSGSIKQELLRMFHESLGPSRDQHHKATIPFLLQLALMSPTLLGTISSELVDSLQPNILNQLHQHFVSLPREELENLVSIVVHLICQSSAGAYRLLQFLVNTAMPASVITCPGLPLLEGVREACDRLMQLLLLNLQKLVYARSSPSLADCPPRPIPFLDALKCHVRDLCLETLRLERKRFLWQHQLLSLLAVYSAPTCATDALFHLLTLAKSQEELALATQLYAVLSSCLTDLLPATIKTCVSQIHAGCLPEPHIAQLFHNLALILQWQSLEGSSNPMATQLGAVLPLHLQELAQLLLHQEPEVAGAACLLLSVCPFPRALPPAPLLATIRATVQHFFLLLRAQHAAGLAHSCSLLANLSSLSPAATKAVLQQLVEGALQGANAELFGGSSSLEQGSKSSTNPLDISLLATNHHLTATVNSSGGVWSVFHAGVIGKGLKACCSSSSSSSSSSCAVGAGNEPSPEELSHNTQLFLSLVLRCCHRTRGATPVPSEGPSEPQGDYSSRGINPEAAKAVAAALVESVCPEAAGGELVWPPEEQARGSVERDLRICRRFRQHPLLFPLLSLVAMGPPALCYCSVLLRGLLGSLMAHWDSCRDSSTLSSPWHLHASCSLVAVLAEGSLLPPLLGKMQELFQELAPFEVHLLLLSVWAYLRDNTPLPQKFTFQPQRGLFLRDFTRDGDVAKPLAVLHSLLHKNIQSLGSLAARFR</sequence>
<evidence type="ECO:0000259" key="2">
    <source>
        <dbReference type="Pfam" id="PF14838"/>
    </source>
</evidence>
<dbReference type="PANTHER" id="PTHR31697:SF2">
    <property type="entry name" value="INTEGRATOR COMPLEX SUBUNIT 5"/>
    <property type="match status" value="1"/>
</dbReference>
<dbReference type="Pfam" id="PF14837">
    <property type="entry name" value="INTS5_N"/>
    <property type="match status" value="1"/>
</dbReference>
<gene>
    <name evidence="3" type="primary">Ints5</name>
    <name evidence="3" type="ORF">BUCCAP_R15011</name>
</gene>
<dbReference type="InterPro" id="IPR016024">
    <property type="entry name" value="ARM-type_fold"/>
</dbReference>
<dbReference type="OrthoDB" id="69088at2759"/>
<dbReference type="InterPro" id="IPR029445">
    <property type="entry name" value="INTS5_N"/>
</dbReference>
<feature type="domain" description="Integrator complex subunit 5 C-terminal" evidence="2">
    <location>
        <begin position="261"/>
        <end position="975"/>
    </location>
</feature>
<reference evidence="3 4" key="1">
    <citation type="submission" date="2019-09" db="EMBL/GenBank/DDBJ databases">
        <title>Bird 10,000 Genomes (B10K) Project - Family phase.</title>
        <authorList>
            <person name="Zhang G."/>
        </authorList>
    </citation>
    <scope>NUCLEOTIDE SEQUENCE [LARGE SCALE GENOMIC DNA]</scope>
    <source>
        <strain evidence="3">B10K-DU-001-16</strain>
        <tissue evidence="3">Muscle</tissue>
    </source>
</reference>
<keyword evidence="4" id="KW-1185">Reference proteome</keyword>
<dbReference type="Pfam" id="PF14838">
    <property type="entry name" value="INTS5_C"/>
    <property type="match status" value="1"/>
</dbReference>
<dbReference type="GO" id="GO:0032039">
    <property type="term" value="C:integrator complex"/>
    <property type="evidence" value="ECO:0007669"/>
    <property type="project" value="InterPro"/>
</dbReference>